<comment type="caution">
    <text evidence="2">The sequence shown here is derived from an EMBL/GenBank/DDBJ whole genome shotgun (WGS) entry which is preliminary data.</text>
</comment>
<feature type="non-terminal residue" evidence="2">
    <location>
        <position position="1"/>
    </location>
</feature>
<accession>A0AAD6VUK6</accession>
<evidence type="ECO:0000313" key="2">
    <source>
        <dbReference type="EMBL" id="KAJ7220599.1"/>
    </source>
</evidence>
<protein>
    <submittedName>
        <fullName evidence="2">Uncharacterized protein</fullName>
    </submittedName>
</protein>
<name>A0AAD6VUK6_9AGAR</name>
<sequence length="70" mass="7576">VHTLEERNMELAGKVAALQEEVAALQGTVKRVSAEKRDVETRGEQAVTCTQLRDANNAPSARTLTLAEEA</sequence>
<organism evidence="2 3">
    <name type="scientific">Mycena pura</name>
    <dbReference type="NCBI Taxonomy" id="153505"/>
    <lineage>
        <taxon>Eukaryota</taxon>
        <taxon>Fungi</taxon>
        <taxon>Dikarya</taxon>
        <taxon>Basidiomycota</taxon>
        <taxon>Agaricomycotina</taxon>
        <taxon>Agaricomycetes</taxon>
        <taxon>Agaricomycetidae</taxon>
        <taxon>Agaricales</taxon>
        <taxon>Marasmiineae</taxon>
        <taxon>Mycenaceae</taxon>
        <taxon>Mycena</taxon>
    </lineage>
</organism>
<dbReference type="Proteomes" id="UP001219525">
    <property type="component" value="Unassembled WGS sequence"/>
</dbReference>
<dbReference type="AlphaFoldDB" id="A0AAD6VUK6"/>
<reference evidence="2" key="1">
    <citation type="submission" date="2023-03" db="EMBL/GenBank/DDBJ databases">
        <title>Massive genome expansion in bonnet fungi (Mycena s.s.) driven by repeated elements and novel gene families across ecological guilds.</title>
        <authorList>
            <consortium name="Lawrence Berkeley National Laboratory"/>
            <person name="Harder C.B."/>
            <person name="Miyauchi S."/>
            <person name="Viragh M."/>
            <person name="Kuo A."/>
            <person name="Thoen E."/>
            <person name="Andreopoulos B."/>
            <person name="Lu D."/>
            <person name="Skrede I."/>
            <person name="Drula E."/>
            <person name="Henrissat B."/>
            <person name="Morin E."/>
            <person name="Kohler A."/>
            <person name="Barry K."/>
            <person name="LaButti K."/>
            <person name="Morin E."/>
            <person name="Salamov A."/>
            <person name="Lipzen A."/>
            <person name="Mereny Z."/>
            <person name="Hegedus B."/>
            <person name="Baldrian P."/>
            <person name="Stursova M."/>
            <person name="Weitz H."/>
            <person name="Taylor A."/>
            <person name="Grigoriev I.V."/>
            <person name="Nagy L.G."/>
            <person name="Martin F."/>
            <person name="Kauserud H."/>
        </authorList>
    </citation>
    <scope>NUCLEOTIDE SEQUENCE</scope>
    <source>
        <strain evidence="2">9144</strain>
    </source>
</reference>
<feature type="coiled-coil region" evidence="1">
    <location>
        <begin position="1"/>
        <end position="35"/>
    </location>
</feature>
<proteinExistence type="predicted"/>
<evidence type="ECO:0000256" key="1">
    <source>
        <dbReference type="SAM" id="Coils"/>
    </source>
</evidence>
<keyword evidence="3" id="KW-1185">Reference proteome</keyword>
<gene>
    <name evidence="2" type="ORF">GGX14DRAFT_431415</name>
</gene>
<dbReference type="EMBL" id="JARJCW010000009">
    <property type="protein sequence ID" value="KAJ7220599.1"/>
    <property type="molecule type" value="Genomic_DNA"/>
</dbReference>
<keyword evidence="1" id="KW-0175">Coiled coil</keyword>
<evidence type="ECO:0000313" key="3">
    <source>
        <dbReference type="Proteomes" id="UP001219525"/>
    </source>
</evidence>